<accession>A0A3L6Q2G3</accession>
<proteinExistence type="predicted"/>
<dbReference type="EMBL" id="PQIB02000014">
    <property type="protein sequence ID" value="RLM69784.1"/>
    <property type="molecule type" value="Genomic_DNA"/>
</dbReference>
<name>A0A3L6Q2G3_PANMI</name>
<protein>
    <submittedName>
        <fullName evidence="1">Ribosomal protein-like</fullName>
    </submittedName>
</protein>
<dbReference type="Proteomes" id="UP000275267">
    <property type="component" value="Unassembled WGS sequence"/>
</dbReference>
<evidence type="ECO:0000313" key="1">
    <source>
        <dbReference type="EMBL" id="RLM69784.1"/>
    </source>
</evidence>
<dbReference type="InterPro" id="IPR006912">
    <property type="entry name" value="Harbinger_derived_prot"/>
</dbReference>
<dbReference type="OrthoDB" id="652136at2759"/>
<sequence length="327" mass="37372">MAWSYVKMSMFGTAAAYSRDDEIMTAVAVLTQMPQKRPWGGSVPGHKTYKRDRTAANWQLNQDYFVERPLYNEEHFRRRFRMRRELFLRIVDKVTAKNSFFKQRRNAAGQLGFSALHKYTVAVKMLAYGGPADELDAHLKMGESTVLETLKEFVMTVSEVFGKEFLRPPRSEEIEHILSINLARGFPGMIGSIDCMHREWSNCPTGWQGMYRGHKGKPTLILEAVATQDLRIWHAYFGLPGSYNDINILHRSNVFDDLANGRTPSVEFHINDNIYSLGYYLADGIYPDWATLLKSIPLPVSNEQKVFSEQQRVMSKGCGESFCCPTG</sequence>
<evidence type="ECO:0000313" key="2">
    <source>
        <dbReference type="Proteomes" id="UP000275267"/>
    </source>
</evidence>
<dbReference type="STRING" id="4540.A0A3L6Q2G3"/>
<comment type="caution">
    <text evidence="1">The sequence shown here is derived from an EMBL/GenBank/DDBJ whole genome shotgun (WGS) entry which is preliminary data.</text>
</comment>
<dbReference type="GO" id="GO:0005840">
    <property type="term" value="C:ribosome"/>
    <property type="evidence" value="ECO:0007669"/>
    <property type="project" value="UniProtKB-KW"/>
</dbReference>
<gene>
    <name evidence="1" type="ORF">C2845_PM17G04790</name>
</gene>
<dbReference type="PANTHER" id="PTHR47150">
    <property type="entry name" value="OS12G0169200 PROTEIN"/>
    <property type="match status" value="1"/>
</dbReference>
<dbReference type="PANTHER" id="PTHR47150:SF6">
    <property type="entry name" value="OS01G0872900 PROTEIN"/>
    <property type="match status" value="1"/>
</dbReference>
<dbReference type="Pfam" id="PF04827">
    <property type="entry name" value="Plant_tran"/>
    <property type="match status" value="1"/>
</dbReference>
<reference evidence="2" key="1">
    <citation type="journal article" date="2019" name="Nat. Commun.">
        <title>The genome of broomcorn millet.</title>
        <authorList>
            <person name="Zou C."/>
            <person name="Miki D."/>
            <person name="Li D."/>
            <person name="Tang Q."/>
            <person name="Xiao L."/>
            <person name="Rajput S."/>
            <person name="Deng P."/>
            <person name="Jia W."/>
            <person name="Huang R."/>
            <person name="Zhang M."/>
            <person name="Sun Y."/>
            <person name="Hu J."/>
            <person name="Fu X."/>
            <person name="Schnable P.S."/>
            <person name="Li F."/>
            <person name="Zhang H."/>
            <person name="Feng B."/>
            <person name="Zhu X."/>
            <person name="Liu R."/>
            <person name="Schnable J.C."/>
            <person name="Zhu J.-K."/>
            <person name="Zhang H."/>
        </authorList>
    </citation>
    <scope>NUCLEOTIDE SEQUENCE [LARGE SCALE GENOMIC DNA]</scope>
</reference>
<organism evidence="1 2">
    <name type="scientific">Panicum miliaceum</name>
    <name type="common">Proso millet</name>
    <name type="synonym">Broomcorn millet</name>
    <dbReference type="NCBI Taxonomy" id="4540"/>
    <lineage>
        <taxon>Eukaryota</taxon>
        <taxon>Viridiplantae</taxon>
        <taxon>Streptophyta</taxon>
        <taxon>Embryophyta</taxon>
        <taxon>Tracheophyta</taxon>
        <taxon>Spermatophyta</taxon>
        <taxon>Magnoliopsida</taxon>
        <taxon>Liliopsida</taxon>
        <taxon>Poales</taxon>
        <taxon>Poaceae</taxon>
        <taxon>PACMAD clade</taxon>
        <taxon>Panicoideae</taxon>
        <taxon>Panicodae</taxon>
        <taxon>Paniceae</taxon>
        <taxon>Panicinae</taxon>
        <taxon>Panicum</taxon>
        <taxon>Panicum sect. Panicum</taxon>
    </lineage>
</organism>
<keyword evidence="2" id="KW-1185">Reference proteome</keyword>
<dbReference type="AlphaFoldDB" id="A0A3L6Q2G3"/>